<sequence length="405" mass="45042">MKLLKQSFEKDKSGATTLIPQDKEDLWQLYNLIQTGDEIKLSTSRNVKKTQGGAGTSASSGSSGKDKGKTERVNLTLKLKIENVDYTPSDEVLRVRGKTVEPNEYVPMQSYHTAEVQLNSKPFTLYKEEWDEISYGIIVKACSIEDKAEIGAVVMEEGVAHICLITDNMTVLRNKIEKSIPRKRRGEGGGGQHDKALDKFYNMVSTTMMRNFDFNKLKVIILASPGFTANALYKYMLAIAAKESNGASGATNAISENEKRSVITNKSKFIIAHSSTGYLHGLEEVLKDSSIQSKLRDTQFARETLIFDEFQRTLNADDDRAWYGPTEAAKAVELGAVKYLMITDTLFRSDDLGVRKHYIQLGEEVKKTGGEVLIFSSLHESGEQLNQLTGVAVLLTYPVPDLDED</sequence>
<dbReference type="InterPro" id="IPR005141">
    <property type="entry name" value="eRF1_2"/>
</dbReference>
<comment type="similarity">
    <text evidence="3 10">Belongs to the eukaryotic release factor 1 family. Pelota subfamily.</text>
</comment>
<dbReference type="SUPFAM" id="SSF55315">
    <property type="entry name" value="L30e-like"/>
    <property type="match status" value="1"/>
</dbReference>
<dbReference type="GO" id="GO:0005737">
    <property type="term" value="C:cytoplasm"/>
    <property type="evidence" value="ECO:0007669"/>
    <property type="project" value="UniProtKB-SubCell"/>
</dbReference>
<dbReference type="InterPro" id="IPR038069">
    <property type="entry name" value="Pelota/DOM34_N"/>
</dbReference>
<dbReference type="GO" id="GO:0070481">
    <property type="term" value="P:nuclear-transcribed mRNA catabolic process, non-stop decay"/>
    <property type="evidence" value="ECO:0007669"/>
    <property type="project" value="InterPro"/>
</dbReference>
<keyword evidence="8" id="KW-0469">Meiosis</keyword>
<dbReference type="InterPro" id="IPR005142">
    <property type="entry name" value="eRF1_3"/>
</dbReference>
<dbReference type="GO" id="GO:0051301">
    <property type="term" value="P:cell division"/>
    <property type="evidence" value="ECO:0007669"/>
    <property type="project" value="UniProtKB-KW"/>
</dbReference>
<dbReference type="GO" id="GO:0051321">
    <property type="term" value="P:meiotic cell cycle"/>
    <property type="evidence" value="ECO:0007669"/>
    <property type="project" value="UniProtKB-KW"/>
</dbReference>
<reference evidence="13" key="1">
    <citation type="submission" date="2022-03" db="EMBL/GenBank/DDBJ databases">
        <authorList>
            <person name="Legras J.-L."/>
            <person name="Devillers H."/>
            <person name="Grondin C."/>
        </authorList>
    </citation>
    <scope>NUCLEOTIDE SEQUENCE</scope>
    <source>
        <strain evidence="13">CLIB 1423</strain>
    </source>
</reference>
<dbReference type="GO" id="GO:0046872">
    <property type="term" value="F:metal ion binding"/>
    <property type="evidence" value="ECO:0007669"/>
    <property type="project" value="UniProtKB-KW"/>
</dbReference>
<dbReference type="FunFam" id="3.30.1330.30:FF:000008">
    <property type="entry name" value="Protein pelota homolog"/>
    <property type="match status" value="1"/>
</dbReference>
<dbReference type="Gene3D" id="2.30.30.870">
    <property type="entry name" value="Pelota, domain A"/>
    <property type="match status" value="1"/>
</dbReference>
<protein>
    <recommendedName>
        <fullName evidence="10">Protein DOM34 homolog</fullName>
    </recommendedName>
</protein>
<dbReference type="Gene3D" id="3.30.420.60">
    <property type="entry name" value="eRF1 domain 2"/>
    <property type="match status" value="1"/>
</dbReference>
<evidence type="ECO:0000256" key="10">
    <source>
        <dbReference type="RuleBase" id="RU362019"/>
    </source>
</evidence>
<dbReference type="PANTHER" id="PTHR10853">
    <property type="entry name" value="PELOTA"/>
    <property type="match status" value="1"/>
</dbReference>
<dbReference type="Pfam" id="PF03465">
    <property type="entry name" value="eRF1_3"/>
    <property type="match status" value="1"/>
</dbReference>
<dbReference type="Pfam" id="PF03464">
    <property type="entry name" value="eRF1_2"/>
    <property type="match status" value="1"/>
</dbReference>
<keyword evidence="7" id="KW-0498">Mitosis</keyword>
<evidence type="ECO:0000256" key="8">
    <source>
        <dbReference type="ARBA" id="ARBA00023254"/>
    </source>
</evidence>
<organism evidence="13 14">
    <name type="scientific">[Candida] railenensis</name>
    <dbReference type="NCBI Taxonomy" id="45579"/>
    <lineage>
        <taxon>Eukaryota</taxon>
        <taxon>Fungi</taxon>
        <taxon>Dikarya</taxon>
        <taxon>Ascomycota</taxon>
        <taxon>Saccharomycotina</taxon>
        <taxon>Pichiomycetes</taxon>
        <taxon>Debaryomycetaceae</taxon>
        <taxon>Kurtzmaniella</taxon>
    </lineage>
</organism>
<evidence type="ECO:0000256" key="7">
    <source>
        <dbReference type="ARBA" id="ARBA00022776"/>
    </source>
</evidence>
<dbReference type="Gene3D" id="3.30.1330.30">
    <property type="match status" value="1"/>
</dbReference>
<dbReference type="InterPro" id="IPR004405">
    <property type="entry name" value="TF_pelota"/>
</dbReference>
<accession>A0A9P0QJG5</accession>
<keyword evidence="14" id="KW-1185">Reference proteome</keyword>
<evidence type="ECO:0000256" key="4">
    <source>
        <dbReference type="ARBA" id="ARBA00022490"/>
    </source>
</evidence>
<dbReference type="InterPro" id="IPR058547">
    <property type="entry name" value="Pelota_N"/>
</dbReference>
<comment type="subcellular location">
    <subcellularLocation>
        <location evidence="2 10">Cytoplasm</location>
    </subcellularLocation>
</comment>
<feature type="region of interest" description="Disordered" evidence="11">
    <location>
        <begin position="44"/>
        <end position="70"/>
    </location>
</feature>
<evidence type="ECO:0000256" key="1">
    <source>
        <dbReference type="ARBA" id="ARBA00001968"/>
    </source>
</evidence>
<evidence type="ECO:0000256" key="2">
    <source>
        <dbReference type="ARBA" id="ARBA00004496"/>
    </source>
</evidence>
<comment type="function">
    <text evidence="10">Component of the Dom34-Hbs1 complex, a complex that recognizes stalled ribosomes and triggers the No-Go Decay (NGD) pathway (PubMed:20890290). In the Dom34-Hbs1 complex, dom34 recognizes ribosomes stalled at the 3' end of an mRNA and engages stalled ribosomes by destabilizing mRNA in the mRNA channel. Following ribosome-binding, the Dom34-Hbs1 complex promotes the disassembly of stalled ribosomes, followed by degradation of damaged mRNAs as part of the NGD pathway.</text>
</comment>
<keyword evidence="5" id="KW-0132">Cell division</keyword>
<name>A0A9P0QJG5_9ASCO</name>
<dbReference type="Pfam" id="PF26356">
    <property type="entry name" value="Pelota_N"/>
    <property type="match status" value="1"/>
</dbReference>
<proteinExistence type="inferred from homology"/>
<keyword evidence="4 10" id="KW-0963">Cytoplasm</keyword>
<dbReference type="PANTHER" id="PTHR10853:SF0">
    <property type="entry name" value="PROTEIN PELOTA HOMOLOG"/>
    <property type="match status" value="1"/>
</dbReference>
<dbReference type="FunFam" id="3.30.420.60:FF:000004">
    <property type="entry name" value="Protein DOM34 homolog"/>
    <property type="match status" value="1"/>
</dbReference>
<keyword evidence="6 10" id="KW-0479">Metal-binding</keyword>
<dbReference type="FunFam" id="2.30.30.870:FF:000001">
    <property type="entry name" value="Protein pelota homolog"/>
    <property type="match status" value="1"/>
</dbReference>
<dbReference type="OrthoDB" id="10249111at2759"/>
<evidence type="ECO:0000313" key="13">
    <source>
        <dbReference type="EMBL" id="CAH2350268.1"/>
    </source>
</evidence>
<feature type="domain" description="eRF1/Pelota-like N-terminal" evidence="12">
    <location>
        <begin position="1"/>
        <end position="143"/>
    </location>
</feature>
<dbReference type="GO" id="GO:0071025">
    <property type="term" value="P:RNA surveillance"/>
    <property type="evidence" value="ECO:0007669"/>
    <property type="project" value="InterPro"/>
</dbReference>
<dbReference type="EMBL" id="CAKXYY010000001">
    <property type="protein sequence ID" value="CAH2350268.1"/>
    <property type="molecule type" value="Genomic_DNA"/>
</dbReference>
<dbReference type="GO" id="GO:1990533">
    <property type="term" value="C:Dom34-Hbs1 complex"/>
    <property type="evidence" value="ECO:0007669"/>
    <property type="project" value="UniProtKB-ARBA"/>
</dbReference>
<dbReference type="GO" id="GO:0006412">
    <property type="term" value="P:translation"/>
    <property type="evidence" value="ECO:0007669"/>
    <property type="project" value="UniProtKB-ARBA"/>
</dbReference>
<evidence type="ECO:0000256" key="5">
    <source>
        <dbReference type="ARBA" id="ARBA00022618"/>
    </source>
</evidence>
<dbReference type="SMART" id="SM01194">
    <property type="entry name" value="eRF1_1"/>
    <property type="match status" value="1"/>
</dbReference>
<dbReference type="InterPro" id="IPR029064">
    <property type="entry name" value="Ribosomal_eL30-like_sf"/>
</dbReference>
<dbReference type="SUPFAM" id="SSF53137">
    <property type="entry name" value="Translational machinery components"/>
    <property type="match status" value="1"/>
</dbReference>
<evidence type="ECO:0000259" key="12">
    <source>
        <dbReference type="SMART" id="SM01194"/>
    </source>
</evidence>
<evidence type="ECO:0000256" key="9">
    <source>
        <dbReference type="ARBA" id="ARBA00023306"/>
    </source>
</evidence>
<dbReference type="SUPFAM" id="SSF159065">
    <property type="entry name" value="Dom34/Pelota N-terminal domain-like"/>
    <property type="match status" value="1"/>
</dbReference>
<dbReference type="Proteomes" id="UP000837801">
    <property type="component" value="Unassembled WGS sequence"/>
</dbReference>
<evidence type="ECO:0000313" key="14">
    <source>
        <dbReference type="Proteomes" id="UP000837801"/>
    </source>
</evidence>
<dbReference type="InterPro" id="IPR042226">
    <property type="entry name" value="eFR1_2_sf"/>
</dbReference>
<evidence type="ECO:0000256" key="3">
    <source>
        <dbReference type="ARBA" id="ARBA00009504"/>
    </source>
</evidence>
<dbReference type="GO" id="GO:0070966">
    <property type="term" value="P:nuclear-transcribed mRNA catabolic process, no-go decay"/>
    <property type="evidence" value="ECO:0007669"/>
    <property type="project" value="InterPro"/>
</dbReference>
<gene>
    <name evidence="13" type="ORF">CLIB1423_01S06260</name>
</gene>
<comment type="caution">
    <text evidence="13">The sequence shown here is derived from an EMBL/GenBank/DDBJ whole genome shotgun (WGS) entry which is preliminary data.</text>
</comment>
<dbReference type="GO" id="GO:0032790">
    <property type="term" value="P:ribosome disassembly"/>
    <property type="evidence" value="ECO:0007669"/>
    <property type="project" value="TreeGrafter"/>
</dbReference>
<evidence type="ECO:0000256" key="11">
    <source>
        <dbReference type="SAM" id="MobiDB-lite"/>
    </source>
</evidence>
<keyword evidence="9" id="KW-0131">Cell cycle</keyword>
<dbReference type="AlphaFoldDB" id="A0A9P0QJG5"/>
<dbReference type="GO" id="GO:0070651">
    <property type="term" value="P:nonfunctional rRNA decay"/>
    <property type="evidence" value="ECO:0007669"/>
    <property type="project" value="TreeGrafter"/>
</dbReference>
<evidence type="ECO:0000256" key="6">
    <source>
        <dbReference type="ARBA" id="ARBA00022723"/>
    </source>
</evidence>
<comment type="cofactor">
    <cofactor evidence="1 10">
        <name>a divalent metal cation</name>
        <dbReference type="ChEBI" id="CHEBI:60240"/>
    </cofactor>
</comment>
<dbReference type="NCBIfam" id="TIGR00111">
    <property type="entry name" value="pelota"/>
    <property type="match status" value="1"/>
</dbReference>
<dbReference type="InterPro" id="IPR005140">
    <property type="entry name" value="eRF1_Pelota-like_N"/>
</dbReference>